<dbReference type="Pfam" id="PF19050">
    <property type="entry name" value="PhoD_2"/>
    <property type="match status" value="3"/>
</dbReference>
<comment type="caution">
    <text evidence="3">The sequence shown here is derived from an EMBL/GenBank/DDBJ whole genome shotgun (WGS) entry which is preliminary data.</text>
</comment>
<dbReference type="InterPro" id="IPR043904">
    <property type="entry name" value="PhoD_2-like"/>
</dbReference>
<feature type="compositionally biased region" description="Basic and acidic residues" evidence="1">
    <location>
        <begin position="24"/>
        <end position="34"/>
    </location>
</feature>
<sequence length="823" mass="91666">MATPPSTGLAPPVIPQRPATSGAAEHRPLDDDHAYLPQSHPHQYNHAYDSEYTSATRWRHQESGSFARHVAAQRDLSSSRSTNDLAAFLNTSRVEPPPGSRSRANTHQPIEVPQEAVPQDPTEVRCGPLLNYRGMRSGNWLGSVLVVTCGGGPTPSQAPFLILTAAGEMGGAAQSIEVQGTCLYSDPRCTFWQFSIEVPLFNFEMKWEYGIPSLHPQGHNTLPARHFFVPAASECMRTMFYSCNGFSIGTDEEAWSGIALWNDVLRRHQEVPIHVMVGGGDQIYNDSIRVQGPLREWTAISNPKKRREHDFSERFRKACDSYYLENYIEWYCKPEFALVNSQVPQLNIWDDHDIIDGYGSYIDSFMRCNMFKGIGGCAYKYYMLFQHHLPPPRYSFSTEQGDREIQVADTYVAPESNLPSIYIKGAKPGPYINEMAYHLYAPLGPRMAIMGLDARTERTRHQVNFPETYELLFTRLRQNLAAAQAAGTPIKHLLFLLGIPIAYPRLTWLENIFRSPVIAPVKLLNRRFGVGGSVFNQFDGSIDLLDDLDDHYTAKTHKVERREMLERLQAVAAEFSVRVTILGGDVHLAALGRFYSNPVLKIPVERDFRFMQNVVSSAIVNKPPPQAVANLLAKRNKIHHLNADTDETMFNLFDKDPGSTARTSKSNNCMMPSRNFSIITENSPFGRGSEAQNVVAVETVAAGPEVPVTTDDTQFDGADGHGPMCVHELQAGSEHKAAGAATHGRDTDGSLDVMIRVEREQSDKTGQTCAYGITVPLLEYVGPVPQVWDRAFPSSEPVHEGLHLHGHHGHHGQEHKKGDAGSL</sequence>
<proteinExistence type="predicted"/>
<accession>A0A0F4Z9U6</accession>
<dbReference type="PANTHER" id="PTHR46689:SF3">
    <property type="entry name" value="PHOD-LIKE PHOSPHATASE DOMAIN-CONTAINING PROTEIN"/>
    <property type="match status" value="1"/>
</dbReference>
<evidence type="ECO:0000313" key="4">
    <source>
        <dbReference type="Proteomes" id="UP000033483"/>
    </source>
</evidence>
<dbReference type="OrthoDB" id="9999821at2759"/>
<dbReference type="AlphaFoldDB" id="A0A0F4Z9U6"/>
<dbReference type="CDD" id="cd07389">
    <property type="entry name" value="MPP_PhoD"/>
    <property type="match status" value="1"/>
</dbReference>
<evidence type="ECO:0000256" key="1">
    <source>
        <dbReference type="SAM" id="MobiDB-lite"/>
    </source>
</evidence>
<feature type="region of interest" description="Disordered" evidence="1">
    <location>
        <begin position="1"/>
        <end position="45"/>
    </location>
</feature>
<protein>
    <recommendedName>
        <fullName evidence="2">PhoD-like phosphatase domain-containing protein</fullName>
    </recommendedName>
</protein>
<keyword evidence="4" id="KW-1185">Reference proteome</keyword>
<feature type="region of interest" description="Disordered" evidence="1">
    <location>
        <begin position="89"/>
        <end position="122"/>
    </location>
</feature>
<dbReference type="InterPro" id="IPR038607">
    <property type="entry name" value="PhoD-like_sf"/>
</dbReference>
<dbReference type="EMBL" id="LAEV01001839">
    <property type="protein sequence ID" value="KKA27269.1"/>
    <property type="molecule type" value="Genomic_DNA"/>
</dbReference>
<dbReference type="InterPro" id="IPR018946">
    <property type="entry name" value="PhoD-like_MPP"/>
</dbReference>
<dbReference type="GO" id="GO:0016020">
    <property type="term" value="C:membrane"/>
    <property type="evidence" value="ECO:0007669"/>
    <property type="project" value="TreeGrafter"/>
</dbReference>
<feature type="compositionally biased region" description="Basic and acidic residues" evidence="1">
    <location>
        <begin position="811"/>
        <end position="823"/>
    </location>
</feature>
<reference evidence="3 4" key="1">
    <citation type="submission" date="2015-03" db="EMBL/GenBank/DDBJ databases">
        <authorList>
            <person name="Radwan O."/>
            <person name="Al-Naeli F.A."/>
            <person name="Rendon G.A."/>
            <person name="Fields C."/>
        </authorList>
    </citation>
    <scope>NUCLEOTIDE SEQUENCE [LARGE SCALE GENOMIC DNA]</scope>
    <source>
        <strain evidence="3">CR-DP1</strain>
    </source>
</reference>
<name>A0A0F4Z9U6_9PEZI</name>
<organism evidence="3 4">
    <name type="scientific">Thielaviopsis punctulata</name>
    <dbReference type="NCBI Taxonomy" id="72032"/>
    <lineage>
        <taxon>Eukaryota</taxon>
        <taxon>Fungi</taxon>
        <taxon>Dikarya</taxon>
        <taxon>Ascomycota</taxon>
        <taxon>Pezizomycotina</taxon>
        <taxon>Sordariomycetes</taxon>
        <taxon>Hypocreomycetidae</taxon>
        <taxon>Microascales</taxon>
        <taxon>Ceratocystidaceae</taxon>
        <taxon>Thielaviopsis</taxon>
    </lineage>
</organism>
<dbReference type="Gene3D" id="3.60.21.70">
    <property type="entry name" value="PhoD-like phosphatase"/>
    <property type="match status" value="1"/>
</dbReference>
<dbReference type="Proteomes" id="UP000033483">
    <property type="component" value="Unassembled WGS sequence"/>
</dbReference>
<feature type="region of interest" description="Disordered" evidence="1">
    <location>
        <begin position="798"/>
        <end position="823"/>
    </location>
</feature>
<gene>
    <name evidence="3" type="ORF">TD95_004100</name>
</gene>
<dbReference type="PANTHER" id="PTHR46689">
    <property type="entry name" value="MEMBRANE PROTEIN, PUTATIVE-RELATED"/>
    <property type="match status" value="1"/>
</dbReference>
<feature type="domain" description="PhoD-like phosphatase" evidence="2">
    <location>
        <begin position="527"/>
        <end position="684"/>
    </location>
</feature>
<evidence type="ECO:0000313" key="3">
    <source>
        <dbReference type="EMBL" id="KKA27269.1"/>
    </source>
</evidence>
<feature type="domain" description="PhoD-like phosphatase" evidence="2">
    <location>
        <begin position="434"/>
        <end position="514"/>
    </location>
</feature>
<feature type="domain" description="PhoD-like phosphatase" evidence="2">
    <location>
        <begin position="225"/>
        <end position="388"/>
    </location>
</feature>
<evidence type="ECO:0000259" key="2">
    <source>
        <dbReference type="Pfam" id="PF19050"/>
    </source>
</evidence>